<comment type="caution">
    <text evidence="1">The sequence shown here is derived from an EMBL/GenBank/DDBJ whole genome shotgun (WGS) entry which is preliminary data.</text>
</comment>
<name>A0A9P7JGL3_9AGAM</name>
<organism evidence="1 2">
    <name type="scientific">Suillus subaureus</name>
    <dbReference type="NCBI Taxonomy" id="48587"/>
    <lineage>
        <taxon>Eukaryota</taxon>
        <taxon>Fungi</taxon>
        <taxon>Dikarya</taxon>
        <taxon>Basidiomycota</taxon>
        <taxon>Agaricomycotina</taxon>
        <taxon>Agaricomycetes</taxon>
        <taxon>Agaricomycetidae</taxon>
        <taxon>Boletales</taxon>
        <taxon>Suillineae</taxon>
        <taxon>Suillaceae</taxon>
        <taxon>Suillus</taxon>
    </lineage>
</organism>
<dbReference type="Proteomes" id="UP000807769">
    <property type="component" value="Unassembled WGS sequence"/>
</dbReference>
<proteinExistence type="predicted"/>
<accession>A0A9P7JGL3</accession>
<keyword evidence="2" id="KW-1185">Reference proteome</keyword>
<dbReference type="GeneID" id="64628981"/>
<dbReference type="AlphaFoldDB" id="A0A9P7JGL3"/>
<sequence length="70" mass="8074">MARKFIEHALAPVIYLPLVILNSLLPPHPLECILSYAPILILLCNTTRQPSTFLLEVAMDRMREMSWRVL</sequence>
<dbReference type="RefSeq" id="XP_041196134.1">
    <property type="nucleotide sequence ID" value="XM_041334964.1"/>
</dbReference>
<protein>
    <submittedName>
        <fullName evidence="1">Uncharacterized protein</fullName>
    </submittedName>
</protein>
<dbReference type="EMBL" id="JABBWG010000007">
    <property type="protein sequence ID" value="KAG1821067.1"/>
    <property type="molecule type" value="Genomic_DNA"/>
</dbReference>
<reference evidence="1" key="1">
    <citation type="journal article" date="2020" name="New Phytol.">
        <title>Comparative genomics reveals dynamic genome evolution in host specialist ectomycorrhizal fungi.</title>
        <authorList>
            <person name="Lofgren L.A."/>
            <person name="Nguyen N.H."/>
            <person name="Vilgalys R."/>
            <person name="Ruytinx J."/>
            <person name="Liao H.L."/>
            <person name="Branco S."/>
            <person name="Kuo A."/>
            <person name="LaButti K."/>
            <person name="Lipzen A."/>
            <person name="Andreopoulos W."/>
            <person name="Pangilinan J."/>
            <person name="Riley R."/>
            <person name="Hundley H."/>
            <person name="Na H."/>
            <person name="Barry K."/>
            <person name="Grigoriev I.V."/>
            <person name="Stajich J.E."/>
            <person name="Kennedy P.G."/>
        </authorList>
    </citation>
    <scope>NUCLEOTIDE SEQUENCE</scope>
    <source>
        <strain evidence="1">MN1</strain>
    </source>
</reference>
<evidence type="ECO:0000313" key="2">
    <source>
        <dbReference type="Proteomes" id="UP000807769"/>
    </source>
</evidence>
<evidence type="ECO:0000313" key="1">
    <source>
        <dbReference type="EMBL" id="KAG1821067.1"/>
    </source>
</evidence>
<gene>
    <name evidence="1" type="ORF">BJ212DRAFT_1337221</name>
</gene>